<dbReference type="AlphaFoldDB" id="A0A426YWB5"/>
<proteinExistence type="predicted"/>
<accession>A0A426YWB5</accession>
<name>A0A426YWB5_ENSVE</name>
<evidence type="ECO:0000313" key="1">
    <source>
        <dbReference type="EMBL" id="RRT56015.1"/>
    </source>
</evidence>
<organism evidence="1 2">
    <name type="scientific">Ensete ventricosum</name>
    <name type="common">Abyssinian banana</name>
    <name type="synonym">Musa ensete</name>
    <dbReference type="NCBI Taxonomy" id="4639"/>
    <lineage>
        <taxon>Eukaryota</taxon>
        <taxon>Viridiplantae</taxon>
        <taxon>Streptophyta</taxon>
        <taxon>Embryophyta</taxon>
        <taxon>Tracheophyta</taxon>
        <taxon>Spermatophyta</taxon>
        <taxon>Magnoliopsida</taxon>
        <taxon>Liliopsida</taxon>
        <taxon>Zingiberales</taxon>
        <taxon>Musaceae</taxon>
        <taxon>Ensete</taxon>
    </lineage>
</organism>
<evidence type="ECO:0000313" key="2">
    <source>
        <dbReference type="Proteomes" id="UP000287651"/>
    </source>
</evidence>
<protein>
    <submittedName>
        <fullName evidence="1">Uncharacterized protein</fullName>
    </submittedName>
</protein>
<feature type="non-terminal residue" evidence="1">
    <location>
        <position position="1"/>
    </location>
</feature>
<gene>
    <name evidence="1" type="ORF">B296_00038320</name>
</gene>
<sequence>CPNPSFPFCVAVVATAPAQAAASLARWKPPCQVVATPAAGGTANPPLLVEWNDSKSNRVPNRYLLRSRVFLRELCEPCSAGEDNVRRRAATSTPSNTIIPLIRRLTREVDHRIAPITTTRSRKRHRHGTLYWFVSVGLLRPLHSILIDELRKRLRHCEMWTRERLVAVKAGGDHVLIGPDLTSGSTLVSLRFGDGAIVASLAFKTGPNNVSFAGCYSLIVRMLFTNCKRFQRGSAVVRERGFFLFGFAGEVASLSKAGELSLCGNMVNLQELRGMSKPVVERPMYAARAPWGVAITLSSSSEV</sequence>
<dbReference type="Proteomes" id="UP000287651">
    <property type="component" value="Unassembled WGS sequence"/>
</dbReference>
<comment type="caution">
    <text evidence="1">The sequence shown here is derived from an EMBL/GenBank/DDBJ whole genome shotgun (WGS) entry which is preliminary data.</text>
</comment>
<reference evidence="1 2" key="1">
    <citation type="journal article" date="2014" name="Agronomy (Basel)">
        <title>A Draft Genome Sequence for Ensete ventricosum, the Drought-Tolerant Tree Against Hunger.</title>
        <authorList>
            <person name="Harrison J."/>
            <person name="Moore K.A."/>
            <person name="Paszkiewicz K."/>
            <person name="Jones T."/>
            <person name="Grant M."/>
            <person name="Ambacheew D."/>
            <person name="Muzemil S."/>
            <person name="Studholme D.J."/>
        </authorList>
    </citation>
    <scope>NUCLEOTIDE SEQUENCE [LARGE SCALE GENOMIC DNA]</scope>
</reference>
<dbReference type="EMBL" id="AMZH03009814">
    <property type="protein sequence ID" value="RRT56015.1"/>
    <property type="molecule type" value="Genomic_DNA"/>
</dbReference>